<keyword evidence="2 7" id="KW-0812">Transmembrane</keyword>
<dbReference type="GO" id="GO:0005886">
    <property type="term" value="C:plasma membrane"/>
    <property type="evidence" value="ECO:0007669"/>
    <property type="project" value="UniProtKB-SubCell"/>
</dbReference>
<feature type="transmembrane region" description="Helical" evidence="7">
    <location>
        <begin position="41"/>
        <end position="61"/>
    </location>
</feature>
<evidence type="ECO:0000256" key="7">
    <source>
        <dbReference type="RuleBase" id="RU362064"/>
    </source>
</evidence>
<keyword evidence="1 7" id="KW-1003">Cell membrane</keyword>
<evidence type="ECO:0000313" key="9">
    <source>
        <dbReference type="EMBL" id="MCB5161973.1"/>
    </source>
</evidence>
<evidence type="ECO:0000256" key="2">
    <source>
        <dbReference type="ARBA" id="ARBA00022692"/>
    </source>
</evidence>
<comment type="similarity">
    <text evidence="6 7">Belongs to the FliO/MopB family.</text>
</comment>
<evidence type="ECO:0000256" key="8">
    <source>
        <dbReference type="SAM" id="MobiDB-lite"/>
    </source>
</evidence>
<reference evidence="9" key="1">
    <citation type="submission" date="2021-10" db="EMBL/GenBank/DDBJ databases">
        <title>Marinomonas pontica sp. nov., isolated from the Black Sea.</title>
        <authorList>
            <person name="Zhao L.-H."/>
            <person name="Xue J.-H."/>
        </authorList>
    </citation>
    <scope>NUCLEOTIDE SEQUENCE</scope>
    <source>
        <strain evidence="9">E8</strain>
    </source>
</reference>
<keyword evidence="9" id="KW-0282">Flagellum</keyword>
<keyword evidence="4 7" id="KW-0472">Membrane</keyword>
<dbReference type="PANTHER" id="PTHR38766:SF1">
    <property type="entry name" value="FLAGELLAR PROTEIN FLIO"/>
    <property type="match status" value="1"/>
</dbReference>
<dbReference type="EMBL" id="JAJATW010000011">
    <property type="protein sequence ID" value="MCB5161973.1"/>
    <property type="molecule type" value="Genomic_DNA"/>
</dbReference>
<keyword evidence="9" id="KW-0969">Cilium</keyword>
<keyword evidence="5 7" id="KW-0975">Bacterial flagellum</keyword>
<sequence length="140" mass="15314">MNISTCVRFTVAFFWGLFALLNATEGFTATAEDLSVTSSLWKVTASLVFVIAFIPACLWLVKRFQLTQMRLGQSAIKVVQVQSLGAKEKIMLVEVEGERLLIGVTANGITHIKDLPKHPSTFAKELDDATPARADGEGEE</sequence>
<accession>A0A9X1IMJ9</accession>
<dbReference type="RefSeq" id="WP_226754340.1">
    <property type="nucleotide sequence ID" value="NZ_JAJATW010000011.1"/>
</dbReference>
<dbReference type="Pfam" id="PF04347">
    <property type="entry name" value="FliO"/>
    <property type="match status" value="1"/>
</dbReference>
<keyword evidence="10" id="KW-1185">Reference proteome</keyword>
<dbReference type="GO" id="GO:0009425">
    <property type="term" value="C:bacterial-type flagellum basal body"/>
    <property type="evidence" value="ECO:0007669"/>
    <property type="project" value="UniProtKB-SubCell"/>
</dbReference>
<gene>
    <name evidence="9" type="primary">fliO</name>
    <name evidence="9" type="ORF">LG368_08665</name>
</gene>
<protein>
    <recommendedName>
        <fullName evidence="7">Flagellar protein</fullName>
    </recommendedName>
</protein>
<keyword evidence="9" id="KW-0966">Cell projection</keyword>
<evidence type="ECO:0000256" key="4">
    <source>
        <dbReference type="ARBA" id="ARBA00023136"/>
    </source>
</evidence>
<dbReference type="AlphaFoldDB" id="A0A9X1IMJ9"/>
<evidence type="ECO:0000256" key="6">
    <source>
        <dbReference type="ARBA" id="ARBA00037937"/>
    </source>
</evidence>
<comment type="caution">
    <text evidence="9">The sequence shown here is derived from an EMBL/GenBank/DDBJ whole genome shotgun (WGS) entry which is preliminary data.</text>
</comment>
<dbReference type="PANTHER" id="PTHR38766">
    <property type="entry name" value="FLAGELLAR PROTEIN FLIO"/>
    <property type="match status" value="1"/>
</dbReference>
<evidence type="ECO:0000256" key="3">
    <source>
        <dbReference type="ARBA" id="ARBA00022989"/>
    </source>
</evidence>
<dbReference type="NCBIfam" id="TIGR03500">
    <property type="entry name" value="FliO_TIGR"/>
    <property type="match status" value="1"/>
</dbReference>
<evidence type="ECO:0000256" key="5">
    <source>
        <dbReference type="ARBA" id="ARBA00023143"/>
    </source>
</evidence>
<dbReference type="InterPro" id="IPR022781">
    <property type="entry name" value="Flagellar_biosynth_FliO"/>
</dbReference>
<dbReference type="Proteomes" id="UP001139095">
    <property type="component" value="Unassembled WGS sequence"/>
</dbReference>
<dbReference type="InterPro" id="IPR052205">
    <property type="entry name" value="FliO/MopB"/>
</dbReference>
<comment type="subcellular location">
    <subcellularLocation>
        <location evidence="7">Cell membrane</location>
    </subcellularLocation>
    <subcellularLocation>
        <location evidence="7">Bacterial flagellum basal body</location>
    </subcellularLocation>
</comment>
<dbReference type="GO" id="GO:0044781">
    <property type="term" value="P:bacterial-type flagellum organization"/>
    <property type="evidence" value="ECO:0007669"/>
    <property type="project" value="UniProtKB-UniRule"/>
</dbReference>
<feature type="region of interest" description="Disordered" evidence="8">
    <location>
        <begin position="121"/>
        <end position="140"/>
    </location>
</feature>
<evidence type="ECO:0000256" key="1">
    <source>
        <dbReference type="ARBA" id="ARBA00022475"/>
    </source>
</evidence>
<name>A0A9X1IMJ9_9GAMM</name>
<organism evidence="9 10">
    <name type="scientific">Marinomonas algarum</name>
    <dbReference type="NCBI Taxonomy" id="2883105"/>
    <lineage>
        <taxon>Bacteria</taxon>
        <taxon>Pseudomonadati</taxon>
        <taxon>Pseudomonadota</taxon>
        <taxon>Gammaproteobacteria</taxon>
        <taxon>Oceanospirillales</taxon>
        <taxon>Oceanospirillaceae</taxon>
        <taxon>Marinomonas</taxon>
    </lineage>
</organism>
<evidence type="ECO:0000313" key="10">
    <source>
        <dbReference type="Proteomes" id="UP001139095"/>
    </source>
</evidence>
<keyword evidence="3 7" id="KW-1133">Transmembrane helix</keyword>
<proteinExistence type="inferred from homology"/>